<dbReference type="Proteomes" id="UP000262177">
    <property type="component" value="Chromosome"/>
</dbReference>
<organism evidence="2 3">
    <name type="scientific">Bifidobacterium bifidum LMG 13195</name>
    <dbReference type="NCBI Taxonomy" id="1207542"/>
    <lineage>
        <taxon>Bacteria</taxon>
        <taxon>Bacillati</taxon>
        <taxon>Actinomycetota</taxon>
        <taxon>Actinomycetes</taxon>
        <taxon>Bifidobacteriales</taxon>
        <taxon>Bifidobacteriaceae</taxon>
        <taxon>Bifidobacterium</taxon>
    </lineage>
</organism>
<protein>
    <submittedName>
        <fullName evidence="2">Uncharacterized protein</fullName>
    </submittedName>
</protein>
<name>A0A286TB10_BIFBI</name>
<evidence type="ECO:0000256" key="1">
    <source>
        <dbReference type="SAM" id="MobiDB-lite"/>
    </source>
</evidence>
<sequence>MRDNGTMPVMNDEVPGEGDFDAGRRRGEFDDITSGGF</sequence>
<accession>A0A286TB10</accession>
<dbReference type="AlphaFoldDB" id="A0A286TB10"/>
<evidence type="ECO:0000313" key="2">
    <source>
        <dbReference type="EMBL" id="BBA47496.1"/>
    </source>
</evidence>
<evidence type="ECO:0000313" key="3">
    <source>
        <dbReference type="Proteomes" id="UP000262177"/>
    </source>
</evidence>
<feature type="region of interest" description="Disordered" evidence="1">
    <location>
        <begin position="1"/>
        <end position="37"/>
    </location>
</feature>
<dbReference type="EMBL" id="AP018131">
    <property type="protein sequence ID" value="BBA47496.1"/>
    <property type="molecule type" value="Genomic_DNA"/>
</dbReference>
<reference evidence="2 3" key="1">
    <citation type="journal article" date="2017" name="Biosci. Biotechnol. Biochem.">
        <title>Identification and characterization of a sulfoglycosidase from Bifidobacterium bifidum implicated in mucin glycan utilization.</title>
        <authorList>
            <person name="Katoh T."/>
            <person name="Maeshibu T."/>
            <person name="Kikkawa K."/>
            <person name="Gotoh A."/>
            <person name="Tomabechi Y."/>
            <person name="Nakamura M."/>
            <person name="Liao W.-H."/>
            <person name="Yamaguchi M."/>
            <person name="Ashida H."/>
            <person name="Yamamoto K."/>
            <person name="Katayama T."/>
        </authorList>
    </citation>
    <scope>NUCLEOTIDE SEQUENCE [LARGE SCALE GENOMIC DNA]</scope>
    <source>
        <strain evidence="2 3">JCM 7004</strain>
    </source>
</reference>
<gene>
    <name evidence="2" type="ORF">BBJK_00677</name>
</gene>
<proteinExistence type="predicted"/>